<protein>
    <submittedName>
        <fullName evidence="6">Crp/Fnr family transcriptional regulator</fullName>
    </submittedName>
</protein>
<dbReference type="Gene3D" id="1.10.10.10">
    <property type="entry name" value="Winged helix-like DNA-binding domain superfamily/Winged helix DNA-binding domain"/>
    <property type="match status" value="1"/>
</dbReference>
<dbReference type="InterPro" id="IPR014710">
    <property type="entry name" value="RmlC-like_jellyroll"/>
</dbReference>
<name>A0ABP7HTL9_9ACTN</name>
<dbReference type="PROSITE" id="PS51063">
    <property type="entry name" value="HTH_CRP_2"/>
    <property type="match status" value="1"/>
</dbReference>
<dbReference type="InterPro" id="IPR036388">
    <property type="entry name" value="WH-like_DNA-bd_sf"/>
</dbReference>
<sequence length="252" mass="27319">MNSGQDAGTFADTGWGSPLMPNSSAARWPSRSLLGAMSPEACRELLGLGVRTRFEAGDVLLREGDTDRHVLVLLSGFAKVTARVENGEESLLAVRVGGDIVGEMAAMDGAPRSATVAACGTVDARLLRHDLLRGLLVRRPEVHLVLTGIVADRLRWANRRRLDFRGYPVKVRLARLLVELATSYGRPTERGPEIGCRLTQPELAALTGAAETTIHKGLRELRRSGLLETGYGSTVILDLPRLRRLADLPPDD</sequence>
<dbReference type="SMART" id="SM00100">
    <property type="entry name" value="cNMP"/>
    <property type="match status" value="1"/>
</dbReference>
<evidence type="ECO:0000256" key="1">
    <source>
        <dbReference type="ARBA" id="ARBA00023015"/>
    </source>
</evidence>
<dbReference type="InterPro" id="IPR018490">
    <property type="entry name" value="cNMP-bd_dom_sf"/>
</dbReference>
<evidence type="ECO:0000313" key="6">
    <source>
        <dbReference type="EMBL" id="GAA3803390.1"/>
    </source>
</evidence>
<evidence type="ECO:0000256" key="3">
    <source>
        <dbReference type="ARBA" id="ARBA00023163"/>
    </source>
</evidence>
<dbReference type="SUPFAM" id="SSF46785">
    <property type="entry name" value="Winged helix' DNA-binding domain"/>
    <property type="match status" value="1"/>
</dbReference>
<dbReference type="PANTHER" id="PTHR24567:SF68">
    <property type="entry name" value="DNA-BINDING TRANSCRIPTIONAL DUAL REGULATOR CRP"/>
    <property type="match status" value="1"/>
</dbReference>
<dbReference type="PROSITE" id="PS50042">
    <property type="entry name" value="CNMP_BINDING_3"/>
    <property type="match status" value="1"/>
</dbReference>
<keyword evidence="7" id="KW-1185">Reference proteome</keyword>
<dbReference type="SUPFAM" id="SSF51206">
    <property type="entry name" value="cAMP-binding domain-like"/>
    <property type="match status" value="1"/>
</dbReference>
<dbReference type="Gene3D" id="2.60.120.10">
    <property type="entry name" value="Jelly Rolls"/>
    <property type="match status" value="1"/>
</dbReference>
<keyword evidence="2" id="KW-0238">DNA-binding</keyword>
<dbReference type="InterPro" id="IPR000595">
    <property type="entry name" value="cNMP-bd_dom"/>
</dbReference>
<feature type="domain" description="HTH crp-type" evidence="5">
    <location>
        <begin position="167"/>
        <end position="240"/>
    </location>
</feature>
<keyword evidence="3" id="KW-0804">Transcription</keyword>
<dbReference type="Pfam" id="PF00027">
    <property type="entry name" value="cNMP_binding"/>
    <property type="match status" value="1"/>
</dbReference>
<dbReference type="InterPro" id="IPR050397">
    <property type="entry name" value="Env_Response_Regulators"/>
</dbReference>
<keyword evidence="1" id="KW-0805">Transcription regulation</keyword>
<evidence type="ECO:0000259" key="5">
    <source>
        <dbReference type="PROSITE" id="PS51063"/>
    </source>
</evidence>
<evidence type="ECO:0000313" key="7">
    <source>
        <dbReference type="Proteomes" id="UP001501009"/>
    </source>
</evidence>
<feature type="domain" description="Cyclic nucleotide-binding" evidence="4">
    <location>
        <begin position="33"/>
        <end position="136"/>
    </location>
</feature>
<comment type="caution">
    <text evidence="6">The sequence shown here is derived from an EMBL/GenBank/DDBJ whole genome shotgun (WGS) entry which is preliminary data.</text>
</comment>
<dbReference type="InterPro" id="IPR036390">
    <property type="entry name" value="WH_DNA-bd_sf"/>
</dbReference>
<dbReference type="Proteomes" id="UP001501009">
    <property type="component" value="Unassembled WGS sequence"/>
</dbReference>
<evidence type="ECO:0000256" key="2">
    <source>
        <dbReference type="ARBA" id="ARBA00023125"/>
    </source>
</evidence>
<dbReference type="EMBL" id="BAABDE010000018">
    <property type="protein sequence ID" value="GAA3803390.1"/>
    <property type="molecule type" value="Genomic_DNA"/>
</dbReference>
<evidence type="ECO:0000259" key="4">
    <source>
        <dbReference type="PROSITE" id="PS50042"/>
    </source>
</evidence>
<reference evidence="7" key="1">
    <citation type="journal article" date="2019" name="Int. J. Syst. Evol. Microbiol.">
        <title>The Global Catalogue of Microorganisms (GCM) 10K type strain sequencing project: providing services to taxonomists for standard genome sequencing and annotation.</title>
        <authorList>
            <consortium name="The Broad Institute Genomics Platform"/>
            <consortium name="The Broad Institute Genome Sequencing Center for Infectious Disease"/>
            <person name="Wu L."/>
            <person name="Ma J."/>
        </authorList>
    </citation>
    <scope>NUCLEOTIDE SEQUENCE [LARGE SCALE GENOMIC DNA]</scope>
    <source>
        <strain evidence="7">JCM 17138</strain>
    </source>
</reference>
<accession>A0ABP7HTL9</accession>
<proteinExistence type="predicted"/>
<dbReference type="Pfam" id="PF13545">
    <property type="entry name" value="HTH_Crp_2"/>
    <property type="match status" value="1"/>
</dbReference>
<organism evidence="6 7">
    <name type="scientific">Streptomyces coacervatus</name>
    <dbReference type="NCBI Taxonomy" id="647381"/>
    <lineage>
        <taxon>Bacteria</taxon>
        <taxon>Bacillati</taxon>
        <taxon>Actinomycetota</taxon>
        <taxon>Actinomycetes</taxon>
        <taxon>Kitasatosporales</taxon>
        <taxon>Streptomycetaceae</taxon>
        <taxon>Streptomyces</taxon>
    </lineage>
</organism>
<dbReference type="PANTHER" id="PTHR24567">
    <property type="entry name" value="CRP FAMILY TRANSCRIPTIONAL REGULATORY PROTEIN"/>
    <property type="match status" value="1"/>
</dbReference>
<dbReference type="CDD" id="cd00038">
    <property type="entry name" value="CAP_ED"/>
    <property type="match status" value="1"/>
</dbReference>
<gene>
    <name evidence="6" type="ORF">GCM10022403_041760</name>
</gene>
<dbReference type="InterPro" id="IPR012318">
    <property type="entry name" value="HTH_CRP"/>
</dbReference>